<name>A0ABN9YM65_9LACO</name>
<dbReference type="EMBL" id="CAUZLR010000002">
    <property type="protein sequence ID" value="CAK1231658.1"/>
    <property type="molecule type" value="Genomic_DNA"/>
</dbReference>
<comment type="caution">
    <text evidence="1">The sequence shown here is derived from an EMBL/GenBank/DDBJ whole genome shotgun (WGS) entry which is preliminary data.</text>
</comment>
<evidence type="ECO:0000313" key="1">
    <source>
        <dbReference type="EMBL" id="CAK1231658.1"/>
    </source>
</evidence>
<dbReference type="RefSeq" id="WP_187753581.1">
    <property type="nucleotide sequence ID" value="NZ_CAUZLR010000002.1"/>
</dbReference>
<gene>
    <name evidence="1" type="ORF">R54839_PPFHFPJH_00461</name>
</gene>
<evidence type="ECO:0000313" key="2">
    <source>
        <dbReference type="Proteomes" id="UP001314261"/>
    </source>
</evidence>
<keyword evidence="2" id="KW-1185">Reference proteome</keyword>
<accession>A0ABN9YM65</accession>
<organism evidence="1 2">
    <name type="scientific">Fructobacillus fructosus</name>
    <dbReference type="NCBI Taxonomy" id="1631"/>
    <lineage>
        <taxon>Bacteria</taxon>
        <taxon>Bacillati</taxon>
        <taxon>Bacillota</taxon>
        <taxon>Bacilli</taxon>
        <taxon>Lactobacillales</taxon>
        <taxon>Lactobacillaceae</taxon>
        <taxon>Fructobacillus</taxon>
    </lineage>
</organism>
<proteinExistence type="predicted"/>
<protein>
    <submittedName>
        <fullName evidence="1">Sigma24 family (RpoE)</fullName>
    </submittedName>
</protein>
<dbReference type="InterPro" id="IPR013325">
    <property type="entry name" value="RNA_pol_sigma_r2"/>
</dbReference>
<dbReference type="SUPFAM" id="SSF88946">
    <property type="entry name" value="Sigma2 domain of RNA polymerase sigma factors"/>
    <property type="match status" value="1"/>
</dbReference>
<reference evidence="1 2" key="1">
    <citation type="submission" date="2023-10" db="EMBL/GenBank/DDBJ databases">
        <authorList>
            <person name="Botero Cardona J."/>
        </authorList>
    </citation>
    <scope>NUCLEOTIDE SEQUENCE [LARGE SCALE GENOMIC DNA]</scope>
    <source>
        <strain evidence="1 2">R-54839</strain>
    </source>
</reference>
<sequence>MNRDPLLPAVIAAQRGHECAYCFLQRATRGLVGKVYQEQLSGRYRFDDWEADALVSLINSVRCFALIERSARFSTYYTQSLLNRSRDIKRKAMSHKGRAAAEMLSFDESPSLGQTLVTDSFNPEQILLVKEALRDIRFRRGKGYAHGVSKLVGLKPLKKHLDAKEARRMQQVQYHFKKTVYRALKEE</sequence>
<dbReference type="Proteomes" id="UP001314261">
    <property type="component" value="Unassembled WGS sequence"/>
</dbReference>